<evidence type="ECO:0000313" key="4">
    <source>
        <dbReference type="EMBL" id="KAK3679058.1"/>
    </source>
</evidence>
<feature type="compositionally biased region" description="Polar residues" evidence="2">
    <location>
        <begin position="59"/>
        <end position="68"/>
    </location>
</feature>
<feature type="region of interest" description="Disordered" evidence="2">
    <location>
        <begin position="1"/>
        <end position="85"/>
    </location>
</feature>
<feature type="region of interest" description="Disordered" evidence="2">
    <location>
        <begin position="301"/>
        <end position="327"/>
    </location>
</feature>
<feature type="compositionally biased region" description="Polar residues" evidence="2">
    <location>
        <begin position="24"/>
        <end position="40"/>
    </location>
</feature>
<feature type="domain" description="Interferon-related developmental regulator N-terminal" evidence="3">
    <location>
        <begin position="73"/>
        <end position="375"/>
    </location>
</feature>
<dbReference type="Pfam" id="PF05004">
    <property type="entry name" value="IFRD"/>
    <property type="match status" value="1"/>
</dbReference>
<accession>A0AAE0WVM8</accession>
<protein>
    <recommendedName>
        <fullName evidence="3">Interferon-related developmental regulator N-terminal domain-containing protein</fullName>
    </recommendedName>
</protein>
<feature type="compositionally biased region" description="Basic and acidic residues" evidence="2">
    <location>
        <begin position="1"/>
        <end position="10"/>
    </location>
</feature>
<dbReference type="InterPro" id="IPR016024">
    <property type="entry name" value="ARM-type_fold"/>
</dbReference>
<dbReference type="SUPFAM" id="SSF48371">
    <property type="entry name" value="ARM repeat"/>
    <property type="match status" value="1"/>
</dbReference>
<evidence type="ECO:0000313" key="5">
    <source>
        <dbReference type="Proteomes" id="UP001274830"/>
    </source>
</evidence>
<dbReference type="Gene3D" id="1.25.10.10">
    <property type="entry name" value="Leucine-rich Repeat Variant"/>
    <property type="match status" value="1"/>
</dbReference>
<comment type="caution">
    <text evidence="4">The sequence shown here is derived from an EMBL/GenBank/DDBJ whole genome shotgun (WGS) entry which is preliminary data.</text>
</comment>
<dbReference type="InterPro" id="IPR039777">
    <property type="entry name" value="IFRD"/>
</dbReference>
<gene>
    <name evidence="4" type="ORF">LTR78_001511</name>
</gene>
<dbReference type="Proteomes" id="UP001274830">
    <property type="component" value="Unassembled WGS sequence"/>
</dbReference>
<comment type="similarity">
    <text evidence="1">Belongs to the IFRD family.</text>
</comment>
<reference evidence="4" key="1">
    <citation type="submission" date="2023-07" db="EMBL/GenBank/DDBJ databases">
        <title>Black Yeasts Isolated from many extreme environments.</title>
        <authorList>
            <person name="Coleine C."/>
            <person name="Stajich J.E."/>
            <person name="Selbmann L."/>
        </authorList>
    </citation>
    <scope>NUCLEOTIDE SEQUENCE</scope>
    <source>
        <strain evidence="4">CCFEE 5485</strain>
    </source>
</reference>
<dbReference type="PANTHER" id="PTHR12354">
    <property type="entry name" value="INTERFERON-RELATED DEVELOPMENTAL REGULATOR"/>
    <property type="match status" value="1"/>
</dbReference>
<evidence type="ECO:0000259" key="3">
    <source>
        <dbReference type="Pfam" id="PF05004"/>
    </source>
</evidence>
<organism evidence="4 5">
    <name type="scientific">Recurvomyces mirabilis</name>
    <dbReference type="NCBI Taxonomy" id="574656"/>
    <lineage>
        <taxon>Eukaryota</taxon>
        <taxon>Fungi</taxon>
        <taxon>Dikarya</taxon>
        <taxon>Ascomycota</taxon>
        <taxon>Pezizomycotina</taxon>
        <taxon>Dothideomycetes</taxon>
        <taxon>Dothideomycetidae</taxon>
        <taxon>Mycosphaerellales</taxon>
        <taxon>Teratosphaeriaceae</taxon>
        <taxon>Recurvomyces</taxon>
    </lineage>
</organism>
<keyword evidence="5" id="KW-1185">Reference proteome</keyword>
<dbReference type="PANTHER" id="PTHR12354:SF1">
    <property type="entry name" value="INTERFERON-RELATED DEVELOPMENTAL REGULATOR 1"/>
    <property type="match status" value="1"/>
</dbReference>
<evidence type="ECO:0000256" key="2">
    <source>
        <dbReference type="SAM" id="MobiDB-lite"/>
    </source>
</evidence>
<feature type="compositionally biased region" description="Acidic residues" evidence="2">
    <location>
        <begin position="302"/>
        <end position="317"/>
    </location>
</feature>
<dbReference type="EMBL" id="JAUTXT010000003">
    <property type="protein sequence ID" value="KAK3679058.1"/>
    <property type="molecule type" value="Genomic_DNA"/>
</dbReference>
<evidence type="ECO:0000256" key="1">
    <source>
        <dbReference type="ARBA" id="ARBA00008828"/>
    </source>
</evidence>
<name>A0AAE0WVM8_9PEZI</name>
<proteinExistence type="inferred from homology"/>
<sequence>MRERDLRKQALESGKTVSRAARSKLTTPSSSRANSATPSRVGSRLPSRNASDDDEDGLSDTTQWSTASIDEMISPPGGGEELEGEGTDAWVGVLESQMEEIVERKRSSAQGREEALRMFCALVTRHYAAEQLKGRTGELVAAMLKSVKGAGSGKEVVLALKALALVVVTEPSDEVYDALSGPVKTCISDSAFPAAKVAGLRCLSVATFYGGATLEETEGVMEFLLDVVSSDGAVVGEMDDSAIVTAAIEEWGFLATQMEDLEEGTETAMETFVEQLESASAEVQIAAGDCIALLYEKSYTDAESDEEPAEEDEDEDQTNGHNHGPRMVKRYTVYRNLPQLLSTLTALSKLSSKHLSKKDRKQLHITFSDILTTVEKPTRGPRYSTALDEEGREMGSRLKVAVGRGGGRMTIDKWWKLHRLHGLKRLLGEGFLVHYAGNQVVFDKVVEVEVEVEES</sequence>
<dbReference type="AlphaFoldDB" id="A0AAE0WVM8"/>
<dbReference type="InterPro" id="IPR007701">
    <property type="entry name" value="Interferon-rel_develop_reg_N"/>
</dbReference>
<dbReference type="InterPro" id="IPR011989">
    <property type="entry name" value="ARM-like"/>
</dbReference>